<dbReference type="Gene3D" id="1.10.287.1700">
    <property type="match status" value="1"/>
</dbReference>
<sequence length="295" mass="31655">MADELLAIADELYALSLAEFTPARDAQAKEHKGTDLAKQLKALKKPSLAAWVVNLLVRRDTAQVEQVLQVGAALREAQASMSGDELRQLTRQRRQLTAAVTTQARRLAREEGQKVTEAVADQVEATLTAAMADEEAGRAVRSGMLVAALRVSGMEVSDLGAAVALPEALGFEATTRAAEPPGRPDLHVVPDPDQDEKALEAARQALEEAEDELSEAAAGLDTASKELADLEARSMQVQAEIDELKRKLAELEETAEQVDDEISDAEDVRDEAQEAVSEATGARDAARKAVEKLEA</sequence>
<dbReference type="KEGG" id="nano:G5V58_06980"/>
<name>A0A6G6WBS7_9ACTN</name>
<dbReference type="Proteomes" id="UP000502996">
    <property type="component" value="Chromosome"/>
</dbReference>
<dbReference type="RefSeq" id="WP_165230310.1">
    <property type="nucleotide sequence ID" value="NZ_CP049257.1"/>
</dbReference>
<feature type="compositionally biased region" description="Acidic residues" evidence="1">
    <location>
        <begin position="255"/>
        <end position="269"/>
    </location>
</feature>
<evidence type="ECO:0000313" key="3">
    <source>
        <dbReference type="Proteomes" id="UP000502996"/>
    </source>
</evidence>
<gene>
    <name evidence="2" type="ORF">G5V58_06980</name>
</gene>
<feature type="region of interest" description="Disordered" evidence="1">
    <location>
        <begin position="255"/>
        <end position="295"/>
    </location>
</feature>
<feature type="region of interest" description="Disordered" evidence="1">
    <location>
        <begin position="176"/>
        <end position="196"/>
    </location>
</feature>
<proteinExistence type="predicted"/>
<accession>A0A6G6WBS7</accession>
<evidence type="ECO:0000313" key="2">
    <source>
        <dbReference type="EMBL" id="QIG42555.1"/>
    </source>
</evidence>
<feature type="compositionally biased region" description="Basic and acidic residues" evidence="1">
    <location>
        <begin position="182"/>
        <end position="196"/>
    </location>
</feature>
<feature type="compositionally biased region" description="Basic and acidic residues" evidence="1">
    <location>
        <begin position="284"/>
        <end position="295"/>
    </location>
</feature>
<dbReference type="InterPro" id="IPR053716">
    <property type="entry name" value="Flag_assembly_chemotaxis_eff"/>
</dbReference>
<dbReference type="AlphaFoldDB" id="A0A6G6WBS7"/>
<protein>
    <submittedName>
        <fullName evidence="2">Uncharacterized protein</fullName>
    </submittedName>
</protein>
<dbReference type="EMBL" id="CP049257">
    <property type="protein sequence ID" value="QIG42555.1"/>
    <property type="molecule type" value="Genomic_DNA"/>
</dbReference>
<organism evidence="2 3">
    <name type="scientific">Nocardioides anomalus</name>
    <dbReference type="NCBI Taxonomy" id="2712223"/>
    <lineage>
        <taxon>Bacteria</taxon>
        <taxon>Bacillati</taxon>
        <taxon>Actinomycetota</taxon>
        <taxon>Actinomycetes</taxon>
        <taxon>Propionibacteriales</taxon>
        <taxon>Nocardioidaceae</taxon>
        <taxon>Nocardioides</taxon>
    </lineage>
</organism>
<reference evidence="2 3" key="1">
    <citation type="submission" date="2020-02" db="EMBL/GenBank/DDBJ databases">
        <title>Full genome sequence of Nocardioides sp. R-3366.</title>
        <authorList>
            <person name="Im W.-T."/>
        </authorList>
    </citation>
    <scope>NUCLEOTIDE SEQUENCE [LARGE SCALE GENOMIC DNA]</scope>
    <source>
        <strain evidence="2 3">R-3366</strain>
    </source>
</reference>
<evidence type="ECO:0000256" key="1">
    <source>
        <dbReference type="SAM" id="MobiDB-lite"/>
    </source>
</evidence>
<keyword evidence="3" id="KW-1185">Reference proteome</keyword>